<evidence type="ECO:0000256" key="1">
    <source>
        <dbReference type="ARBA" id="ARBA00004651"/>
    </source>
</evidence>
<dbReference type="EMBL" id="LAYY01000011">
    <property type="protein sequence ID" value="KKK37909.1"/>
    <property type="molecule type" value="Genomic_DNA"/>
</dbReference>
<dbReference type="PATRIC" id="fig|1408103.3.peg.2720"/>
<feature type="transmembrane region" description="Helical" evidence="6">
    <location>
        <begin position="159"/>
        <end position="179"/>
    </location>
</feature>
<evidence type="ECO:0000313" key="9">
    <source>
        <dbReference type="Proteomes" id="UP000034166"/>
    </source>
</evidence>
<comment type="similarity">
    <text evidence="6">Belongs to the TVP38/TMEM64 family.</text>
</comment>
<dbReference type="InterPro" id="IPR015414">
    <property type="entry name" value="TMEM64"/>
</dbReference>
<dbReference type="Pfam" id="PF09335">
    <property type="entry name" value="VTT_dom"/>
    <property type="match status" value="1"/>
</dbReference>
<dbReference type="GO" id="GO:0005886">
    <property type="term" value="C:plasma membrane"/>
    <property type="evidence" value="ECO:0007669"/>
    <property type="project" value="UniProtKB-SubCell"/>
</dbReference>
<keyword evidence="4 6" id="KW-1133">Transmembrane helix</keyword>
<dbReference type="InterPro" id="IPR032816">
    <property type="entry name" value="VTT_dom"/>
</dbReference>
<proteinExistence type="inferred from homology"/>
<evidence type="ECO:0000256" key="3">
    <source>
        <dbReference type="ARBA" id="ARBA00022692"/>
    </source>
</evidence>
<feature type="domain" description="VTT" evidence="7">
    <location>
        <begin position="32"/>
        <end position="152"/>
    </location>
</feature>
<comment type="subcellular location">
    <subcellularLocation>
        <location evidence="1 6">Cell membrane</location>
        <topology evidence="1 6">Multi-pass membrane protein</topology>
    </subcellularLocation>
</comment>
<sequence>MEFVLEILPNNRLLAVLFSLFLNVLISIAGFVPSAFLTAANILFFGFKIGLIVSIAGEAIGAIIGFYLYRRGIEAMKGKYGNKGNNQLLEKLKETSGMEAVYLVFIMRIFPFVPSGLVTLAASMSRMSLVHFAFASTFGKIPALAIEAYSVHAVINLEARFQLAAAVIGLGLAGIYMIWKKRKRLDQ</sequence>
<dbReference type="AlphaFoldDB" id="A0A0M2STK7"/>
<keyword evidence="2 6" id="KW-1003">Cell membrane</keyword>
<evidence type="ECO:0000259" key="7">
    <source>
        <dbReference type="Pfam" id="PF09335"/>
    </source>
</evidence>
<reference evidence="8 9" key="1">
    <citation type="submission" date="2015-04" db="EMBL/GenBank/DDBJ databases">
        <title>Taxonomic description and genome sequence of Bacillus campisalis sp. nov., a novel member of the genus Bacillus isolated from solar saltern.</title>
        <authorList>
            <person name="Mathan Kumar R."/>
            <person name="Kaur G."/>
            <person name="Kumar A."/>
            <person name="Singh N.K."/>
            <person name="Kaur N."/>
            <person name="Kumar N."/>
            <person name="Mayilraj S."/>
        </authorList>
    </citation>
    <scope>NUCLEOTIDE SEQUENCE [LARGE SCALE GENOMIC DNA]</scope>
    <source>
        <strain evidence="8 9">SA2-6</strain>
    </source>
</reference>
<feature type="transmembrane region" description="Helical" evidence="6">
    <location>
        <begin position="12"/>
        <end position="36"/>
    </location>
</feature>
<name>A0A0M2STK7_9BACI</name>
<comment type="caution">
    <text evidence="6">Lacks conserved residue(s) required for the propagation of feature annotation.</text>
</comment>
<keyword evidence="3 6" id="KW-0812">Transmembrane</keyword>
<evidence type="ECO:0000256" key="2">
    <source>
        <dbReference type="ARBA" id="ARBA00022475"/>
    </source>
</evidence>
<keyword evidence="9" id="KW-1185">Reference proteome</keyword>
<keyword evidence="5 6" id="KW-0472">Membrane</keyword>
<evidence type="ECO:0000256" key="6">
    <source>
        <dbReference type="RuleBase" id="RU366058"/>
    </source>
</evidence>
<gene>
    <name evidence="8" type="ORF">WQ57_12105</name>
</gene>
<organism evidence="8 9">
    <name type="scientific">Mesobacillus campisalis</name>
    <dbReference type="NCBI Taxonomy" id="1408103"/>
    <lineage>
        <taxon>Bacteria</taxon>
        <taxon>Bacillati</taxon>
        <taxon>Bacillota</taxon>
        <taxon>Bacilli</taxon>
        <taxon>Bacillales</taxon>
        <taxon>Bacillaceae</taxon>
        <taxon>Mesobacillus</taxon>
    </lineage>
</organism>
<accession>A0A0M2STK7</accession>
<protein>
    <recommendedName>
        <fullName evidence="6">TVP38/TMEM64 family membrane protein</fullName>
    </recommendedName>
</protein>
<dbReference type="RefSeq" id="WP_046524031.1">
    <property type="nucleotide sequence ID" value="NZ_LAYY01000011.1"/>
</dbReference>
<evidence type="ECO:0000256" key="4">
    <source>
        <dbReference type="ARBA" id="ARBA00022989"/>
    </source>
</evidence>
<dbReference type="Proteomes" id="UP000034166">
    <property type="component" value="Unassembled WGS sequence"/>
</dbReference>
<dbReference type="PANTHER" id="PTHR12677">
    <property type="entry name" value="GOLGI APPARATUS MEMBRANE PROTEIN TVP38-RELATED"/>
    <property type="match status" value="1"/>
</dbReference>
<evidence type="ECO:0000313" key="8">
    <source>
        <dbReference type="EMBL" id="KKK37909.1"/>
    </source>
</evidence>
<evidence type="ECO:0000256" key="5">
    <source>
        <dbReference type="ARBA" id="ARBA00023136"/>
    </source>
</evidence>
<dbReference type="PANTHER" id="PTHR12677:SF55">
    <property type="entry name" value="UNDECAPRENYL PHOSPHATE TRANSPORTER SAOUHSC_00901-RELATED"/>
    <property type="match status" value="1"/>
</dbReference>
<feature type="transmembrane region" description="Helical" evidence="6">
    <location>
        <begin position="100"/>
        <end position="122"/>
    </location>
</feature>
<comment type="caution">
    <text evidence="8">The sequence shown here is derived from an EMBL/GenBank/DDBJ whole genome shotgun (WGS) entry which is preliminary data.</text>
</comment>
<feature type="transmembrane region" description="Helical" evidence="6">
    <location>
        <begin position="42"/>
        <end position="69"/>
    </location>
</feature>